<dbReference type="Proteomes" id="UP001500552">
    <property type="component" value="Unassembled WGS sequence"/>
</dbReference>
<dbReference type="SUPFAM" id="SSF54637">
    <property type="entry name" value="Thioesterase/thiol ester dehydrase-isomerase"/>
    <property type="match status" value="1"/>
</dbReference>
<dbReference type="PANTHER" id="PTHR42993">
    <property type="entry name" value="MAOC-LIKE DEHYDRATASE DOMAIN-CONTAINING PROTEIN"/>
    <property type="match status" value="1"/>
</dbReference>
<evidence type="ECO:0000313" key="2">
    <source>
        <dbReference type="EMBL" id="GAA4423967.1"/>
    </source>
</evidence>
<evidence type="ECO:0000313" key="3">
    <source>
        <dbReference type="Proteomes" id="UP001500552"/>
    </source>
</evidence>
<comment type="caution">
    <text evidence="2">The sequence shown here is derived from an EMBL/GenBank/DDBJ whole genome shotgun (WGS) entry which is preliminary data.</text>
</comment>
<sequence length="155" mass="17614">MSKLIIRSLKELEQYEGAEMGVSDFHTITQEQINKFADATLDHQWIHLDADRAKAETPFGSTIAHGYLTVSLLPYLWTQIAGIENLKMQVNYEIESLRFNQAVTVNSAVRLRAKLLSVKDLRGIAKARLEVTMEIQDSKKPAFTGIITFLYHFNS</sequence>
<protein>
    <submittedName>
        <fullName evidence="2">MaoC family dehydratase</fullName>
    </submittedName>
</protein>
<dbReference type="Gene3D" id="3.10.129.10">
    <property type="entry name" value="Hotdog Thioesterase"/>
    <property type="match status" value="1"/>
</dbReference>
<proteinExistence type="predicted"/>
<organism evidence="2 3">
    <name type="scientific">Pontibacter saemangeumensis</name>
    <dbReference type="NCBI Taxonomy" id="1084525"/>
    <lineage>
        <taxon>Bacteria</taxon>
        <taxon>Pseudomonadati</taxon>
        <taxon>Bacteroidota</taxon>
        <taxon>Cytophagia</taxon>
        <taxon>Cytophagales</taxon>
        <taxon>Hymenobacteraceae</taxon>
        <taxon>Pontibacter</taxon>
    </lineage>
</organism>
<gene>
    <name evidence="2" type="ORF">GCM10023188_03250</name>
</gene>
<dbReference type="CDD" id="cd03450">
    <property type="entry name" value="NodN"/>
    <property type="match status" value="1"/>
</dbReference>
<dbReference type="InterPro" id="IPR039375">
    <property type="entry name" value="NodN-like"/>
</dbReference>
<feature type="domain" description="MaoC-like" evidence="1">
    <location>
        <begin position="23"/>
        <end position="126"/>
    </location>
</feature>
<dbReference type="PANTHER" id="PTHR42993:SF1">
    <property type="entry name" value="MAOC-LIKE DEHYDRATASE DOMAIN-CONTAINING PROTEIN"/>
    <property type="match status" value="1"/>
</dbReference>
<dbReference type="InterPro" id="IPR029069">
    <property type="entry name" value="HotDog_dom_sf"/>
</dbReference>
<dbReference type="Pfam" id="PF01575">
    <property type="entry name" value="MaoC_dehydratas"/>
    <property type="match status" value="1"/>
</dbReference>
<accession>A0ABP8L7Z6</accession>
<dbReference type="InterPro" id="IPR002539">
    <property type="entry name" value="MaoC-like_dom"/>
</dbReference>
<dbReference type="RefSeq" id="WP_345156398.1">
    <property type="nucleotide sequence ID" value="NZ_BAABHC010000002.1"/>
</dbReference>
<evidence type="ECO:0000259" key="1">
    <source>
        <dbReference type="Pfam" id="PF01575"/>
    </source>
</evidence>
<keyword evidence="3" id="KW-1185">Reference proteome</keyword>
<name>A0ABP8L7Z6_9BACT</name>
<dbReference type="EMBL" id="BAABHC010000002">
    <property type="protein sequence ID" value="GAA4423967.1"/>
    <property type="molecule type" value="Genomic_DNA"/>
</dbReference>
<reference evidence="3" key="1">
    <citation type="journal article" date="2019" name="Int. J. Syst. Evol. Microbiol.">
        <title>The Global Catalogue of Microorganisms (GCM) 10K type strain sequencing project: providing services to taxonomists for standard genome sequencing and annotation.</title>
        <authorList>
            <consortium name="The Broad Institute Genomics Platform"/>
            <consortium name="The Broad Institute Genome Sequencing Center for Infectious Disease"/>
            <person name="Wu L."/>
            <person name="Ma J."/>
        </authorList>
    </citation>
    <scope>NUCLEOTIDE SEQUENCE [LARGE SCALE GENOMIC DNA]</scope>
    <source>
        <strain evidence="3">JCM 17926</strain>
    </source>
</reference>